<proteinExistence type="predicted"/>
<dbReference type="AlphaFoldDB" id="A0A0D0IW81"/>
<dbReference type="RefSeq" id="WP_042542568.1">
    <property type="nucleotide sequence ID" value="NZ_JXSQ01000001.1"/>
</dbReference>
<evidence type="ECO:0000313" key="2">
    <source>
        <dbReference type="Proteomes" id="UP000032120"/>
    </source>
</evidence>
<protein>
    <submittedName>
        <fullName evidence="1">Uncharacterized protein</fullName>
    </submittedName>
</protein>
<accession>A0A0D0IW81</accession>
<dbReference type="Proteomes" id="UP000032120">
    <property type="component" value="Unassembled WGS sequence"/>
</dbReference>
<dbReference type="OrthoDB" id="4205081at2"/>
<keyword evidence="2" id="KW-1185">Reference proteome</keyword>
<name>A0A0D0IW81_9MICO</name>
<sequence length="111" mass="12122">MTWKIYREALSLKLSEIELDGDLHYDAAQAALCLVDPESGEEEVLTVSLLSDGYVALPGEVFVRDYSEHSGLPTALVTAGVCELVEELSVGPFGSWVQRMRVLEAPSAHRS</sequence>
<comment type="caution">
    <text evidence="1">The sequence shown here is derived from an EMBL/GenBank/DDBJ whole genome shotgun (WGS) entry which is preliminary data.</text>
</comment>
<dbReference type="EMBL" id="JXSQ01000001">
    <property type="protein sequence ID" value="KIP53818.1"/>
    <property type="molecule type" value="Genomic_DNA"/>
</dbReference>
<gene>
    <name evidence="1" type="ORF">SD72_01145</name>
</gene>
<reference evidence="1 2" key="1">
    <citation type="submission" date="2015-01" db="EMBL/GenBank/DDBJ databases">
        <title>Draft genome sequence of Leucobacter komagatae strain VKM ST2845.</title>
        <authorList>
            <person name="Karlyshev A.V."/>
            <person name="Kudryashova E.B."/>
        </authorList>
    </citation>
    <scope>NUCLEOTIDE SEQUENCE [LARGE SCALE GENOMIC DNA]</scope>
    <source>
        <strain evidence="1 2">VKM ST2845</strain>
    </source>
</reference>
<evidence type="ECO:0000313" key="1">
    <source>
        <dbReference type="EMBL" id="KIP53818.1"/>
    </source>
</evidence>
<organism evidence="1 2">
    <name type="scientific">Leucobacter komagatae</name>
    <dbReference type="NCBI Taxonomy" id="55969"/>
    <lineage>
        <taxon>Bacteria</taxon>
        <taxon>Bacillati</taxon>
        <taxon>Actinomycetota</taxon>
        <taxon>Actinomycetes</taxon>
        <taxon>Micrococcales</taxon>
        <taxon>Microbacteriaceae</taxon>
        <taxon>Leucobacter</taxon>
    </lineage>
</organism>